<keyword evidence="2" id="KW-0479">Metal-binding</keyword>
<dbReference type="Gene3D" id="3.40.50.1970">
    <property type="match status" value="1"/>
</dbReference>
<feature type="domain" description="3-dehydroquinate synthase N-terminal" evidence="9">
    <location>
        <begin position="68"/>
        <end position="181"/>
    </location>
</feature>
<dbReference type="CDD" id="cd08199">
    <property type="entry name" value="EEVS"/>
    <property type="match status" value="1"/>
</dbReference>
<dbReference type="InterPro" id="IPR050071">
    <property type="entry name" value="Dehydroquinate_synthase"/>
</dbReference>
<dbReference type="GO" id="GO:0000166">
    <property type="term" value="F:nucleotide binding"/>
    <property type="evidence" value="ECO:0007669"/>
    <property type="project" value="UniProtKB-KW"/>
</dbReference>
<comment type="cofactor">
    <cofactor evidence="1">
        <name>NAD(+)</name>
        <dbReference type="ChEBI" id="CHEBI:57540"/>
    </cofactor>
</comment>
<comment type="caution">
    <text evidence="11">The sequence shown here is derived from an EMBL/GenBank/DDBJ whole genome shotgun (WGS) entry which is preliminary data.</text>
</comment>
<feature type="domain" description="3-dehydroquinate synthase C-terminal" evidence="10">
    <location>
        <begin position="183"/>
        <end position="318"/>
    </location>
</feature>
<proteinExistence type="predicted"/>
<evidence type="ECO:0000256" key="6">
    <source>
        <dbReference type="ARBA" id="ARBA00023993"/>
    </source>
</evidence>
<dbReference type="GO" id="GO:0003856">
    <property type="term" value="F:3-dehydroquinate synthase activity"/>
    <property type="evidence" value="ECO:0007669"/>
    <property type="project" value="TreeGrafter"/>
</dbReference>
<dbReference type="EC" id="4.2.3.152" evidence="7"/>
<name>A0A5B1BPL3_MYCSI</name>
<keyword evidence="3" id="KW-0547">Nucleotide-binding</keyword>
<evidence type="ECO:0000256" key="5">
    <source>
        <dbReference type="ARBA" id="ARBA00023239"/>
    </source>
</evidence>
<dbReference type="Gene3D" id="1.20.1090.10">
    <property type="entry name" value="Dehydroquinate synthase-like - alpha domain"/>
    <property type="match status" value="1"/>
</dbReference>
<evidence type="ECO:0000256" key="8">
    <source>
        <dbReference type="ARBA" id="ARBA00024092"/>
    </source>
</evidence>
<dbReference type="Pfam" id="PF24621">
    <property type="entry name" value="DHQS_C"/>
    <property type="match status" value="1"/>
</dbReference>
<evidence type="ECO:0000313" key="11">
    <source>
        <dbReference type="EMBL" id="KAA1250012.1"/>
    </source>
</evidence>
<evidence type="ECO:0000256" key="4">
    <source>
        <dbReference type="ARBA" id="ARBA00023027"/>
    </source>
</evidence>
<dbReference type="PANTHER" id="PTHR43622:SF3">
    <property type="entry name" value="2-EPI-5-EPI-VALIOLONE SYNTHASE"/>
    <property type="match status" value="1"/>
</dbReference>
<sequence length="392" mass="42768">MAAVKEINYEVVETSDLFNVGNPELGRQCGDYPNEGTRLVVMDEAVDDLFGDRIRAYFYANDIAASYLTLPSGDENKVIENVLRVATRLNEIGTPRVGSPPIAIGGGTLQDMVGMAASLYRRGIPYVRVPTTLLCQIDGSVSAKTGVNFDGFRNRLGTFAPPPRTLIDRGLIATLPERQISSGLGEALKIALIKDVRLFEILEAHGPRLVAERLQDHGFDGPGTPPGQEVMRRSIAGMAEELQQNLWEDDLQRIVDYGHTFSPIVEMRALPELLHGEAVAMDCVFTAILATNRGLLTRAELDRIVKTTLGMSLAASHPLFCDTELLYEGFADTVRHRGGRQHLALLNGIGQTVFVNDLNNAEIAHAAAEMLTLLQIHHPAAARSVRSVAYST</sequence>
<dbReference type="SUPFAM" id="SSF56796">
    <property type="entry name" value="Dehydroquinate synthase-like"/>
    <property type="match status" value="1"/>
</dbReference>
<evidence type="ECO:0000259" key="10">
    <source>
        <dbReference type="Pfam" id="PF24621"/>
    </source>
</evidence>
<gene>
    <name evidence="11" type="ORF">F0Q45_11820</name>
</gene>
<dbReference type="InterPro" id="IPR030960">
    <property type="entry name" value="DHQS/DOIS_N"/>
</dbReference>
<dbReference type="AlphaFoldDB" id="A0A5B1BPL3"/>
<dbReference type="GO" id="GO:0017000">
    <property type="term" value="P:antibiotic biosynthetic process"/>
    <property type="evidence" value="ECO:0007669"/>
    <property type="project" value="InterPro"/>
</dbReference>
<evidence type="ECO:0000259" key="9">
    <source>
        <dbReference type="Pfam" id="PF01761"/>
    </source>
</evidence>
<organism evidence="11 12">
    <name type="scientific">Mycobacterium simiae</name>
    <name type="common">Mycobacterium habana</name>
    <dbReference type="NCBI Taxonomy" id="1784"/>
    <lineage>
        <taxon>Bacteria</taxon>
        <taxon>Bacillati</taxon>
        <taxon>Actinomycetota</taxon>
        <taxon>Actinomycetes</taxon>
        <taxon>Mycobacteriales</taxon>
        <taxon>Mycobacteriaceae</taxon>
        <taxon>Mycobacterium</taxon>
        <taxon>Mycobacterium simiae complex</taxon>
    </lineage>
</organism>
<evidence type="ECO:0000313" key="12">
    <source>
        <dbReference type="Proteomes" id="UP000324701"/>
    </source>
</evidence>
<reference evidence="11 12" key="1">
    <citation type="submission" date="2019-09" db="EMBL/GenBank/DDBJ databases">
        <title>Report of infection by Mycobacterium simiae a patient suffering from pulmonary tuberculosis.</title>
        <authorList>
            <person name="Mohanty P.S."/>
            <person name="Bansal A.K."/>
            <person name="Singh H."/>
            <person name="Sharma S."/>
            <person name="Patil S.A."/>
            <person name="Upadhaya P."/>
            <person name="Singh P.K."/>
            <person name="Kumar D."/>
            <person name="Kumar S."/>
            <person name="Singh R.K."/>
            <person name="Chaudhary B."/>
        </authorList>
    </citation>
    <scope>NUCLEOTIDE SEQUENCE [LARGE SCALE GENOMIC DNA]</scope>
    <source>
        <strain evidence="11 12">JAL-560-SIM</strain>
    </source>
</reference>
<evidence type="ECO:0000256" key="2">
    <source>
        <dbReference type="ARBA" id="ARBA00022723"/>
    </source>
</evidence>
<keyword evidence="4" id="KW-0520">NAD</keyword>
<accession>A0A5B1BPL3</accession>
<dbReference type="OrthoDB" id="9806583at2"/>
<comment type="catalytic activity">
    <reaction evidence="6">
        <text>D-sedoheptulose 7-phosphate = 2-epi-5-epi-valiolone + phosphate</text>
        <dbReference type="Rhea" id="RHEA:44184"/>
        <dbReference type="ChEBI" id="CHEBI:43474"/>
        <dbReference type="ChEBI" id="CHEBI:57483"/>
        <dbReference type="ChEBI" id="CHEBI:84187"/>
        <dbReference type="EC" id="4.2.3.152"/>
    </reaction>
</comment>
<protein>
    <recommendedName>
        <fullName evidence="8">2-epi-5-epi-valiolone synthase</fullName>
        <ecNumber evidence="7">4.2.3.152</ecNumber>
    </recommendedName>
</protein>
<dbReference type="Proteomes" id="UP000324701">
    <property type="component" value="Unassembled WGS sequence"/>
</dbReference>
<evidence type="ECO:0000256" key="7">
    <source>
        <dbReference type="ARBA" id="ARBA00024060"/>
    </source>
</evidence>
<keyword evidence="5" id="KW-0456">Lyase</keyword>
<dbReference type="InterPro" id="IPR035872">
    <property type="entry name" value="EEVS-like"/>
</dbReference>
<dbReference type="Pfam" id="PF01761">
    <property type="entry name" value="DHQ_synthase"/>
    <property type="match status" value="1"/>
</dbReference>
<dbReference type="InterPro" id="IPR056179">
    <property type="entry name" value="DHQS_C"/>
</dbReference>
<evidence type="ECO:0000256" key="3">
    <source>
        <dbReference type="ARBA" id="ARBA00022741"/>
    </source>
</evidence>
<evidence type="ECO:0000256" key="1">
    <source>
        <dbReference type="ARBA" id="ARBA00001911"/>
    </source>
</evidence>
<keyword evidence="12" id="KW-1185">Reference proteome</keyword>
<dbReference type="EMBL" id="VTZN01000061">
    <property type="protein sequence ID" value="KAA1250012.1"/>
    <property type="molecule type" value="Genomic_DNA"/>
</dbReference>
<dbReference type="PANTHER" id="PTHR43622">
    <property type="entry name" value="3-DEHYDROQUINATE SYNTHASE"/>
    <property type="match status" value="1"/>
</dbReference>
<dbReference type="GO" id="GO:0046872">
    <property type="term" value="F:metal ion binding"/>
    <property type="evidence" value="ECO:0007669"/>
    <property type="project" value="UniProtKB-KW"/>
</dbReference>